<dbReference type="Proteomes" id="UP000290289">
    <property type="component" value="Chromosome 6"/>
</dbReference>
<name>A0A498JMK8_MALDO</name>
<comment type="caution">
    <text evidence="1">The sequence shown here is derived from an EMBL/GenBank/DDBJ whole genome shotgun (WGS) entry which is preliminary data.</text>
</comment>
<dbReference type="AlphaFoldDB" id="A0A498JMK8"/>
<protein>
    <submittedName>
        <fullName evidence="1">Uncharacterized protein</fullName>
    </submittedName>
</protein>
<evidence type="ECO:0000313" key="1">
    <source>
        <dbReference type="EMBL" id="RXH97189.1"/>
    </source>
</evidence>
<organism evidence="1 2">
    <name type="scientific">Malus domestica</name>
    <name type="common">Apple</name>
    <name type="synonym">Pyrus malus</name>
    <dbReference type="NCBI Taxonomy" id="3750"/>
    <lineage>
        <taxon>Eukaryota</taxon>
        <taxon>Viridiplantae</taxon>
        <taxon>Streptophyta</taxon>
        <taxon>Embryophyta</taxon>
        <taxon>Tracheophyta</taxon>
        <taxon>Spermatophyta</taxon>
        <taxon>Magnoliopsida</taxon>
        <taxon>eudicotyledons</taxon>
        <taxon>Gunneridae</taxon>
        <taxon>Pentapetalae</taxon>
        <taxon>rosids</taxon>
        <taxon>fabids</taxon>
        <taxon>Rosales</taxon>
        <taxon>Rosaceae</taxon>
        <taxon>Amygdaloideae</taxon>
        <taxon>Maleae</taxon>
        <taxon>Malus</taxon>
    </lineage>
</organism>
<proteinExistence type="predicted"/>
<reference evidence="1 2" key="1">
    <citation type="submission" date="2018-10" db="EMBL/GenBank/DDBJ databases">
        <title>A high-quality apple genome assembly.</title>
        <authorList>
            <person name="Hu J."/>
        </authorList>
    </citation>
    <scope>NUCLEOTIDE SEQUENCE [LARGE SCALE GENOMIC DNA]</scope>
    <source>
        <strain evidence="2">cv. HFTH1</strain>
        <tissue evidence="1">Young leaf</tissue>
    </source>
</reference>
<sequence length="103" mass="10898">MNLLFFSLLYPNFRSQFLRLRNPNLLCLILDGNSDLGVIYLLGWEILTGKLVELDGVVDGAGGEAGGVGVESESRDAVAVVAEELGRAGQDKTVVDGDCGVEG</sequence>
<evidence type="ECO:0000313" key="2">
    <source>
        <dbReference type="Proteomes" id="UP000290289"/>
    </source>
</evidence>
<gene>
    <name evidence="1" type="ORF">DVH24_035857</name>
</gene>
<accession>A0A498JMK8</accession>
<dbReference type="EMBL" id="RDQH01000332">
    <property type="protein sequence ID" value="RXH97189.1"/>
    <property type="molecule type" value="Genomic_DNA"/>
</dbReference>
<keyword evidence="2" id="KW-1185">Reference proteome</keyword>